<accession>A0A8J4CRI5</accession>
<keyword evidence="3" id="KW-0732">Signal</keyword>
<gene>
    <name evidence="11" type="ORF">Vretifemale_13878</name>
</gene>
<dbReference type="Proteomes" id="UP000747110">
    <property type="component" value="Unassembled WGS sequence"/>
</dbReference>
<keyword evidence="4" id="KW-0677">Repeat</keyword>
<dbReference type="FunFam" id="3.10.250.10:FF:000016">
    <property type="entry name" value="Scavenger receptor cysteine-rich protein type 12"/>
    <property type="match status" value="1"/>
</dbReference>
<dbReference type="SUPFAM" id="SSF56487">
    <property type="entry name" value="SRCR-like"/>
    <property type="match status" value="1"/>
</dbReference>
<evidence type="ECO:0000256" key="9">
    <source>
        <dbReference type="SAM" id="MobiDB-lite"/>
    </source>
</evidence>
<dbReference type="Gene3D" id="3.10.250.10">
    <property type="entry name" value="SRCR-like domain"/>
    <property type="match status" value="1"/>
</dbReference>
<evidence type="ECO:0000256" key="5">
    <source>
        <dbReference type="ARBA" id="ARBA00022989"/>
    </source>
</evidence>
<dbReference type="GO" id="GO:0016020">
    <property type="term" value="C:membrane"/>
    <property type="evidence" value="ECO:0007669"/>
    <property type="project" value="UniProtKB-SubCell"/>
</dbReference>
<reference evidence="11" key="1">
    <citation type="journal article" date="2021" name="Proc. Natl. Acad. Sci. U.S.A.">
        <title>Three genomes in the algal genus Volvox reveal the fate of a haploid sex-determining region after a transition to homothallism.</title>
        <authorList>
            <person name="Yamamoto K."/>
            <person name="Hamaji T."/>
            <person name="Kawai-Toyooka H."/>
            <person name="Matsuzaki R."/>
            <person name="Takahashi F."/>
            <person name="Nishimura Y."/>
            <person name="Kawachi M."/>
            <person name="Noguchi H."/>
            <person name="Minakuchi Y."/>
            <person name="Umen J.G."/>
            <person name="Toyoda A."/>
            <person name="Nozaki H."/>
        </authorList>
    </citation>
    <scope>NUCLEOTIDE SEQUENCE</scope>
    <source>
        <strain evidence="11">NIES-3786</strain>
    </source>
</reference>
<dbReference type="EMBL" id="BNCP01000032">
    <property type="protein sequence ID" value="GIL85272.1"/>
    <property type="molecule type" value="Genomic_DNA"/>
</dbReference>
<sequence length="174" mass="18894">MYAHSPSCTSPRSCIPSSRHPPPRPHYTRSAVVCLSYLRPSARRYICNNNGAVRLVAGATPAEGTIQICKGGVWGTVCNDGWDDTDATVVCRQLGYTQGWAVDTTGRTFMDATIGPFPQGPTDMRVWFSQVDCSDTDIKLESCPNTGHAAMELSCIDHSRDAGAFCRNETSSSR</sequence>
<dbReference type="SMART" id="SM00202">
    <property type="entry name" value="SR"/>
    <property type="match status" value="1"/>
</dbReference>
<keyword evidence="6" id="KW-0472">Membrane</keyword>
<feature type="domain" description="SRCR" evidence="10">
    <location>
        <begin position="53"/>
        <end position="167"/>
    </location>
</feature>
<dbReference type="InterPro" id="IPR001190">
    <property type="entry name" value="SRCR"/>
</dbReference>
<evidence type="ECO:0000256" key="1">
    <source>
        <dbReference type="ARBA" id="ARBA00004167"/>
    </source>
</evidence>
<evidence type="ECO:0000256" key="3">
    <source>
        <dbReference type="ARBA" id="ARBA00022729"/>
    </source>
</evidence>
<evidence type="ECO:0000259" key="10">
    <source>
        <dbReference type="PROSITE" id="PS50287"/>
    </source>
</evidence>
<dbReference type="PANTHER" id="PTHR48071">
    <property type="entry name" value="SRCR DOMAIN-CONTAINING PROTEIN"/>
    <property type="match status" value="1"/>
</dbReference>
<comment type="caution">
    <text evidence="11">The sequence shown here is derived from an EMBL/GenBank/DDBJ whole genome shotgun (WGS) entry which is preliminary data.</text>
</comment>
<comment type="subcellular location">
    <subcellularLocation>
        <location evidence="1">Membrane</location>
        <topology evidence="1">Single-pass membrane protein</topology>
    </subcellularLocation>
</comment>
<protein>
    <recommendedName>
        <fullName evidence="10">SRCR domain-containing protein</fullName>
    </recommendedName>
</protein>
<keyword evidence="8" id="KW-0325">Glycoprotein</keyword>
<evidence type="ECO:0000256" key="2">
    <source>
        <dbReference type="ARBA" id="ARBA00022692"/>
    </source>
</evidence>
<dbReference type="InterPro" id="IPR036772">
    <property type="entry name" value="SRCR-like_dom_sf"/>
</dbReference>
<evidence type="ECO:0000256" key="4">
    <source>
        <dbReference type="ARBA" id="ARBA00022737"/>
    </source>
</evidence>
<keyword evidence="12" id="KW-1185">Reference proteome</keyword>
<feature type="region of interest" description="Disordered" evidence="9">
    <location>
        <begin position="1"/>
        <end position="25"/>
    </location>
</feature>
<proteinExistence type="predicted"/>
<dbReference type="OrthoDB" id="534659at2759"/>
<dbReference type="PANTHER" id="PTHR48071:SF18">
    <property type="entry name" value="DELETED IN MALIGNANT BRAIN TUMORS 1 PROTEIN-RELATED"/>
    <property type="match status" value="1"/>
</dbReference>
<evidence type="ECO:0000256" key="7">
    <source>
        <dbReference type="ARBA" id="ARBA00023157"/>
    </source>
</evidence>
<keyword evidence="7" id="KW-1015">Disulfide bond</keyword>
<keyword evidence="2" id="KW-0812">Transmembrane</keyword>
<dbReference type="PRINTS" id="PR00258">
    <property type="entry name" value="SPERACTRCPTR"/>
</dbReference>
<evidence type="ECO:0000256" key="8">
    <source>
        <dbReference type="ARBA" id="ARBA00023180"/>
    </source>
</evidence>
<evidence type="ECO:0000313" key="12">
    <source>
        <dbReference type="Proteomes" id="UP000747110"/>
    </source>
</evidence>
<evidence type="ECO:0000256" key="6">
    <source>
        <dbReference type="ARBA" id="ARBA00023136"/>
    </source>
</evidence>
<name>A0A8J4CRI5_9CHLO</name>
<keyword evidence="5" id="KW-1133">Transmembrane helix</keyword>
<dbReference type="PROSITE" id="PS00420">
    <property type="entry name" value="SRCR_1"/>
    <property type="match status" value="1"/>
</dbReference>
<dbReference type="AlphaFoldDB" id="A0A8J4CRI5"/>
<dbReference type="Pfam" id="PF00530">
    <property type="entry name" value="SRCR"/>
    <property type="match status" value="1"/>
</dbReference>
<evidence type="ECO:0000313" key="11">
    <source>
        <dbReference type="EMBL" id="GIL85272.1"/>
    </source>
</evidence>
<dbReference type="PROSITE" id="PS50287">
    <property type="entry name" value="SRCR_2"/>
    <property type="match status" value="1"/>
</dbReference>
<organism evidence="11 12">
    <name type="scientific">Volvox reticuliferus</name>
    <dbReference type="NCBI Taxonomy" id="1737510"/>
    <lineage>
        <taxon>Eukaryota</taxon>
        <taxon>Viridiplantae</taxon>
        <taxon>Chlorophyta</taxon>
        <taxon>core chlorophytes</taxon>
        <taxon>Chlorophyceae</taxon>
        <taxon>CS clade</taxon>
        <taxon>Chlamydomonadales</taxon>
        <taxon>Volvocaceae</taxon>
        <taxon>Volvox</taxon>
    </lineage>
</organism>